<evidence type="ECO:0000259" key="2">
    <source>
        <dbReference type="Pfam" id="PF00296"/>
    </source>
</evidence>
<dbReference type="InterPro" id="IPR011251">
    <property type="entry name" value="Luciferase-like_dom"/>
</dbReference>
<dbReference type="KEGG" id="aym:YM304_05840"/>
<evidence type="ECO:0000313" key="4">
    <source>
        <dbReference type="Proteomes" id="UP000011863"/>
    </source>
</evidence>
<dbReference type="AlphaFoldDB" id="A0A6C7E8H5"/>
<gene>
    <name evidence="3" type="ORF">YM304_05840</name>
</gene>
<dbReference type="Gene3D" id="3.20.20.30">
    <property type="entry name" value="Luciferase-like domain"/>
    <property type="match status" value="1"/>
</dbReference>
<dbReference type="CDD" id="cd01097">
    <property type="entry name" value="Tetrahydromethanopterin_reductase"/>
    <property type="match status" value="1"/>
</dbReference>
<dbReference type="InterPro" id="IPR019945">
    <property type="entry name" value="F420_G6P_DH-rel"/>
</dbReference>
<evidence type="ECO:0000256" key="1">
    <source>
        <dbReference type="ARBA" id="ARBA00023002"/>
    </source>
</evidence>
<feature type="domain" description="Luciferase-like" evidence="2">
    <location>
        <begin position="5"/>
        <end position="292"/>
    </location>
</feature>
<dbReference type="SUPFAM" id="SSF51679">
    <property type="entry name" value="Bacterial luciferase-like"/>
    <property type="match status" value="1"/>
</dbReference>
<dbReference type="GO" id="GO:0016705">
    <property type="term" value="F:oxidoreductase activity, acting on paired donors, with incorporation or reduction of molecular oxygen"/>
    <property type="evidence" value="ECO:0007669"/>
    <property type="project" value="InterPro"/>
</dbReference>
<reference evidence="3 4" key="1">
    <citation type="journal article" date="2013" name="Int. J. Syst. Evol. Microbiol.">
        <title>Ilumatobacter nonamiense sp. nov. and Ilumatobacter coccineum sp. nov., isolated from seashore sand.</title>
        <authorList>
            <person name="Matsumoto A."/>
            <person name="Kasai H."/>
            <person name="Matsuo Y."/>
            <person name="Shizuri Y."/>
            <person name="Ichikawa N."/>
            <person name="Fujita N."/>
            <person name="Omura S."/>
            <person name="Takahashi Y."/>
        </authorList>
    </citation>
    <scope>NUCLEOTIDE SEQUENCE [LARGE SCALE GENOMIC DNA]</scope>
    <source>
        <strain evidence="4">NBRC 103263 / KCTC 29153 / YM16-304</strain>
    </source>
</reference>
<dbReference type="Proteomes" id="UP000011863">
    <property type="component" value="Chromosome"/>
</dbReference>
<accession>A0A6C7E8H5</accession>
<dbReference type="NCBIfam" id="TIGR03557">
    <property type="entry name" value="F420_G6P_family"/>
    <property type="match status" value="1"/>
</dbReference>
<dbReference type="Pfam" id="PF00296">
    <property type="entry name" value="Bac_luciferase"/>
    <property type="match status" value="1"/>
</dbReference>
<protein>
    <submittedName>
        <fullName evidence="3">F420-dependent oxidoreductase</fullName>
    </submittedName>
</protein>
<sequence>MSATKFGLTLSSEEHGPQRLVELASLAEAAGFDFVSISDHFHPWIPEQGHSPNVWPVLGAIAATTEQLEIAVGVTCPIMRIHPAILAHLTATTAGLCDGRFTWGVGSGEALNEHVLGDRWPPAPQRIEMLREAVHLIRELWTGENVTFSGDHFHVENARIYDPSEHEIPLVVSAFGDRAAGVAAEVGDGLWITGTDGPIDVWKEAGGSGPVYSQLSFCWAEDRYEALDTVARIWPNTAVPGQLSQDLPTPEHFEMATSIVTKEMLAEQVVHGPDLDPLVENVERAVAAGVDHVYFHQIGSDQEAFLQVWKDELAQRLRSGSGS</sequence>
<dbReference type="PANTHER" id="PTHR43244">
    <property type="match status" value="1"/>
</dbReference>
<evidence type="ECO:0000313" key="3">
    <source>
        <dbReference type="EMBL" id="BAN00898.1"/>
    </source>
</evidence>
<dbReference type="InterPro" id="IPR050564">
    <property type="entry name" value="F420-G6PD/mer"/>
</dbReference>
<proteinExistence type="predicted"/>
<keyword evidence="1" id="KW-0560">Oxidoreductase</keyword>
<dbReference type="RefSeq" id="WP_015440146.1">
    <property type="nucleotide sequence ID" value="NC_020520.1"/>
</dbReference>
<dbReference type="EMBL" id="AP012057">
    <property type="protein sequence ID" value="BAN00898.1"/>
    <property type="molecule type" value="Genomic_DNA"/>
</dbReference>
<dbReference type="InterPro" id="IPR036661">
    <property type="entry name" value="Luciferase-like_sf"/>
</dbReference>
<dbReference type="PANTHER" id="PTHR43244:SF1">
    <property type="entry name" value="5,10-METHYLENETETRAHYDROMETHANOPTERIN REDUCTASE"/>
    <property type="match status" value="1"/>
</dbReference>
<dbReference type="OrthoDB" id="180193at2"/>
<name>A0A6C7E8H5_ILUCY</name>
<keyword evidence="4" id="KW-1185">Reference proteome</keyword>
<organism evidence="3 4">
    <name type="scientific">Ilumatobacter coccineus (strain NBRC 103263 / KCTC 29153 / YM16-304)</name>
    <dbReference type="NCBI Taxonomy" id="1313172"/>
    <lineage>
        <taxon>Bacteria</taxon>
        <taxon>Bacillati</taxon>
        <taxon>Actinomycetota</taxon>
        <taxon>Acidimicrobiia</taxon>
        <taxon>Acidimicrobiales</taxon>
        <taxon>Ilumatobacteraceae</taxon>
        <taxon>Ilumatobacter</taxon>
    </lineage>
</organism>